<dbReference type="KEGG" id="cate:C2869_20645"/>
<protein>
    <submittedName>
        <fullName evidence="6">HPr family phosphocarrier protein</fullName>
    </submittedName>
</protein>
<dbReference type="SUPFAM" id="SSF55594">
    <property type="entry name" value="HPr-like"/>
    <property type="match status" value="1"/>
</dbReference>
<gene>
    <name evidence="6" type="ORF">C2869_20645</name>
</gene>
<evidence type="ECO:0000313" key="6">
    <source>
        <dbReference type="EMBL" id="AWB68655.1"/>
    </source>
</evidence>
<dbReference type="PANTHER" id="PTHR33705">
    <property type="entry name" value="PHOSPHOCARRIER PROTEIN HPR"/>
    <property type="match status" value="1"/>
</dbReference>
<accession>A0A2S0VWU2</accession>
<dbReference type="PROSITE" id="PS51350">
    <property type="entry name" value="PTS_HPR_DOM"/>
    <property type="match status" value="1"/>
</dbReference>
<name>A0A2S0VWU2_9ALTE</name>
<feature type="domain" description="HPr" evidence="5">
    <location>
        <begin position="4"/>
        <end position="91"/>
    </location>
</feature>
<evidence type="ECO:0000313" key="7">
    <source>
        <dbReference type="Proteomes" id="UP000244441"/>
    </source>
</evidence>
<dbReference type="OrthoDB" id="9798965at2"/>
<comment type="similarity">
    <text evidence="2">Belongs to the HPr family.</text>
</comment>
<dbReference type="PANTHER" id="PTHR33705:SF2">
    <property type="entry name" value="PHOSPHOCARRIER PROTEIN NPR"/>
    <property type="match status" value="1"/>
</dbReference>
<dbReference type="InterPro" id="IPR001020">
    <property type="entry name" value="PTS_HPr_His_P_site"/>
</dbReference>
<comment type="subcellular location">
    <subcellularLocation>
        <location evidence="1">Cytoplasm</location>
    </subcellularLocation>
</comment>
<reference evidence="6 7" key="1">
    <citation type="submission" date="2018-01" db="EMBL/GenBank/DDBJ databases">
        <title>Genome sequence of a Cantenovulum-like bacteria.</title>
        <authorList>
            <person name="Tan W.R."/>
            <person name="Lau N.-S."/>
            <person name="Go F."/>
            <person name="Amirul A.-A.A."/>
        </authorList>
    </citation>
    <scope>NUCLEOTIDE SEQUENCE [LARGE SCALE GENOMIC DNA]</scope>
    <source>
        <strain evidence="6 7">CCB-QB4</strain>
    </source>
</reference>
<dbReference type="PROSITE" id="PS00369">
    <property type="entry name" value="PTS_HPR_HIS"/>
    <property type="match status" value="1"/>
</dbReference>
<dbReference type="PRINTS" id="PR00107">
    <property type="entry name" value="PHOSPHOCPHPR"/>
</dbReference>
<keyword evidence="3" id="KW-0963">Cytoplasm</keyword>
<keyword evidence="4" id="KW-0598">Phosphotransferase system</keyword>
<dbReference type="GO" id="GO:0009401">
    <property type="term" value="P:phosphoenolpyruvate-dependent sugar phosphotransferase system"/>
    <property type="evidence" value="ECO:0007669"/>
    <property type="project" value="UniProtKB-KW"/>
</dbReference>
<evidence type="ECO:0000256" key="2">
    <source>
        <dbReference type="ARBA" id="ARBA00010736"/>
    </source>
</evidence>
<dbReference type="Gene3D" id="3.30.1340.10">
    <property type="entry name" value="HPr-like"/>
    <property type="match status" value="1"/>
</dbReference>
<keyword evidence="7" id="KW-1185">Reference proteome</keyword>
<dbReference type="InterPro" id="IPR050399">
    <property type="entry name" value="HPr"/>
</dbReference>
<dbReference type="Pfam" id="PF00381">
    <property type="entry name" value="PTS-HPr"/>
    <property type="match status" value="1"/>
</dbReference>
<dbReference type="NCBIfam" id="TIGR01003">
    <property type="entry name" value="PTS_HPr_family"/>
    <property type="match status" value="1"/>
</dbReference>
<evidence type="ECO:0000256" key="3">
    <source>
        <dbReference type="ARBA" id="ARBA00022490"/>
    </source>
</evidence>
<sequence>MSICVSESLTIVNKLGLHARAATKLVELTQQFQSTITISCEGKSANAQSVMALLLLAGAQGKQITVQCTGEDAPAALEAVKALIANKFEEAE</sequence>
<dbReference type="GO" id="GO:0005737">
    <property type="term" value="C:cytoplasm"/>
    <property type="evidence" value="ECO:0007669"/>
    <property type="project" value="UniProtKB-SubCell"/>
</dbReference>
<proteinExistence type="inferred from homology"/>
<dbReference type="InterPro" id="IPR000032">
    <property type="entry name" value="HPr-like"/>
</dbReference>
<dbReference type="RefSeq" id="WP_108604707.1">
    <property type="nucleotide sequence ID" value="NZ_CP026604.1"/>
</dbReference>
<evidence type="ECO:0000256" key="4">
    <source>
        <dbReference type="ARBA" id="ARBA00022683"/>
    </source>
</evidence>
<evidence type="ECO:0000259" key="5">
    <source>
        <dbReference type="PROSITE" id="PS51350"/>
    </source>
</evidence>
<organism evidence="6 7">
    <name type="scientific">Saccharobesus litoralis</name>
    <dbReference type="NCBI Taxonomy" id="2172099"/>
    <lineage>
        <taxon>Bacteria</taxon>
        <taxon>Pseudomonadati</taxon>
        <taxon>Pseudomonadota</taxon>
        <taxon>Gammaproteobacteria</taxon>
        <taxon>Alteromonadales</taxon>
        <taxon>Alteromonadaceae</taxon>
        <taxon>Saccharobesus</taxon>
    </lineage>
</organism>
<dbReference type="Proteomes" id="UP000244441">
    <property type="component" value="Chromosome"/>
</dbReference>
<dbReference type="InterPro" id="IPR035895">
    <property type="entry name" value="HPr-like_sf"/>
</dbReference>
<evidence type="ECO:0000256" key="1">
    <source>
        <dbReference type="ARBA" id="ARBA00004496"/>
    </source>
</evidence>
<dbReference type="AlphaFoldDB" id="A0A2S0VWU2"/>
<dbReference type="EMBL" id="CP026604">
    <property type="protein sequence ID" value="AWB68655.1"/>
    <property type="molecule type" value="Genomic_DNA"/>
</dbReference>